<evidence type="ECO:0000256" key="1">
    <source>
        <dbReference type="ARBA" id="ARBA00005254"/>
    </source>
</evidence>
<dbReference type="SUPFAM" id="SSF52096">
    <property type="entry name" value="ClpP/crotonase"/>
    <property type="match status" value="1"/>
</dbReference>
<dbReference type="GO" id="GO:0006635">
    <property type="term" value="P:fatty acid beta-oxidation"/>
    <property type="evidence" value="ECO:0007669"/>
    <property type="project" value="TreeGrafter"/>
</dbReference>
<dbReference type="Gene3D" id="3.90.226.10">
    <property type="entry name" value="2-enoyl-CoA Hydratase, Chain A, domain 1"/>
    <property type="match status" value="1"/>
</dbReference>
<dbReference type="InterPro" id="IPR029045">
    <property type="entry name" value="ClpP/crotonase-like_dom_sf"/>
</dbReference>
<dbReference type="RefSeq" id="WP_211873995.1">
    <property type="nucleotide sequence ID" value="NZ_JAAEDH010000008.1"/>
</dbReference>
<reference evidence="2" key="1">
    <citation type="submission" date="2020-01" db="EMBL/GenBank/DDBJ databases">
        <authorList>
            <person name="Rat A."/>
        </authorList>
    </citation>
    <scope>NUCLEOTIDE SEQUENCE</scope>
    <source>
        <strain evidence="2">LMG 28251</strain>
    </source>
</reference>
<dbReference type="EC" id="4.2.1.17" evidence="2"/>
<evidence type="ECO:0000313" key="2">
    <source>
        <dbReference type="EMBL" id="MBR0655158.1"/>
    </source>
</evidence>
<keyword evidence="3" id="KW-1185">Reference proteome</keyword>
<protein>
    <submittedName>
        <fullName evidence="2">Enoyl-CoA hydratase</fullName>
        <ecNumber evidence="2">4.2.1.17</ecNumber>
    </submittedName>
</protein>
<reference evidence="2" key="2">
    <citation type="journal article" date="2021" name="Syst. Appl. Microbiol.">
        <title>Roseomonas hellenica sp. nov., isolated from roots of wild-growing Alkanna tinctoria.</title>
        <authorList>
            <person name="Rat A."/>
            <person name="Naranjo H.D."/>
            <person name="Lebbe L."/>
            <person name="Cnockaert M."/>
            <person name="Krigas N."/>
            <person name="Grigoriadou K."/>
            <person name="Maloupa E."/>
            <person name="Willems A."/>
        </authorList>
    </citation>
    <scope>NUCLEOTIDE SEQUENCE</scope>
    <source>
        <strain evidence="2">LMG 28251</strain>
    </source>
</reference>
<dbReference type="PANTHER" id="PTHR11941">
    <property type="entry name" value="ENOYL-COA HYDRATASE-RELATED"/>
    <property type="match status" value="1"/>
</dbReference>
<name>A0AAF1K1E8_9PROT</name>
<dbReference type="GO" id="GO:0004300">
    <property type="term" value="F:enoyl-CoA hydratase activity"/>
    <property type="evidence" value="ECO:0007669"/>
    <property type="project" value="UniProtKB-EC"/>
</dbReference>
<organism evidence="2 3">
    <name type="scientific">Plastoroseomonas arctica</name>
    <dbReference type="NCBI Taxonomy" id="1509237"/>
    <lineage>
        <taxon>Bacteria</taxon>
        <taxon>Pseudomonadati</taxon>
        <taxon>Pseudomonadota</taxon>
        <taxon>Alphaproteobacteria</taxon>
        <taxon>Acetobacterales</taxon>
        <taxon>Acetobacteraceae</taxon>
        <taxon>Plastoroseomonas</taxon>
    </lineage>
</organism>
<dbReference type="PANTHER" id="PTHR11941:SF171">
    <property type="entry name" value="SD19268P"/>
    <property type="match status" value="1"/>
</dbReference>
<dbReference type="NCBIfam" id="NF004795">
    <property type="entry name" value="PRK06143.1"/>
    <property type="match status" value="1"/>
</dbReference>
<dbReference type="EMBL" id="JAAEDH010000008">
    <property type="protein sequence ID" value="MBR0655158.1"/>
    <property type="molecule type" value="Genomic_DNA"/>
</dbReference>
<dbReference type="CDD" id="cd06558">
    <property type="entry name" value="crotonase-like"/>
    <property type="match status" value="1"/>
</dbReference>
<gene>
    <name evidence="2" type="ORF">GXW79_08695</name>
</gene>
<dbReference type="Proteomes" id="UP001196068">
    <property type="component" value="Unassembled WGS sequence"/>
</dbReference>
<accession>A0AAF1K1E8</accession>
<comment type="similarity">
    <text evidence="1">Belongs to the enoyl-CoA hydratase/isomerase family.</text>
</comment>
<comment type="caution">
    <text evidence="2">The sequence shown here is derived from an EMBL/GenBank/DDBJ whole genome shotgun (WGS) entry which is preliminary data.</text>
</comment>
<dbReference type="Pfam" id="PF00378">
    <property type="entry name" value="ECH_1"/>
    <property type="match status" value="1"/>
</dbReference>
<dbReference type="AlphaFoldDB" id="A0AAF1K1E8"/>
<evidence type="ECO:0000313" key="3">
    <source>
        <dbReference type="Proteomes" id="UP001196068"/>
    </source>
</evidence>
<dbReference type="InterPro" id="IPR001753">
    <property type="entry name" value="Enoyl-CoA_hydra/iso"/>
</dbReference>
<proteinExistence type="inferred from homology"/>
<keyword evidence="2" id="KW-0456">Lyase</keyword>
<sequence>MAGSFDVRVDQRGVAYATLDHRAKLNTLNAALMGEVITAMAELAGRGELRCAVLTGAGERAFIGGADIREMAAIGSPAEAAAFIRKVHGVCDAMRALPVPVIARIEGFCLGAGLEVAASCDLRIASDSARFGMPEVRVGIPSVVEAALLPGLIGWGRTRRLLLLGETLDARTMEAWGFLEQVTQQNALNYAVEAAVAMILEAGPAAIRAQKALIREWEGLPMDAAIQAGITAFAASFAGDEPRRMLGCFLDALAARKAAGDP</sequence>